<dbReference type="EMBL" id="AEYP01074240">
    <property type="status" value="NOT_ANNOTATED_CDS"/>
    <property type="molecule type" value="Genomic_DNA"/>
</dbReference>
<name>M3YM14_MUSPF</name>
<evidence type="ECO:0000256" key="4">
    <source>
        <dbReference type="ARBA" id="ARBA00022553"/>
    </source>
</evidence>
<dbReference type="AlphaFoldDB" id="M3YM14"/>
<evidence type="ECO:0000259" key="9">
    <source>
        <dbReference type="PROSITE" id="PS50195"/>
    </source>
</evidence>
<reference evidence="12" key="2">
    <citation type="submission" date="2025-04" db="UniProtKB">
        <authorList>
            <consortium name="RefSeq"/>
        </authorList>
    </citation>
    <scope>IDENTIFICATION</scope>
    <source>
        <tissue evidence="12">Brain</tissue>
    </source>
</reference>
<keyword evidence="11" id="KW-1185">Reference proteome</keyword>
<dbReference type="GO" id="GO:0005829">
    <property type="term" value="C:cytosol"/>
    <property type="evidence" value="ECO:0007669"/>
    <property type="project" value="Ensembl"/>
</dbReference>
<dbReference type="GO" id="GO:0005730">
    <property type="term" value="C:nucleolus"/>
    <property type="evidence" value="ECO:0007669"/>
    <property type="project" value="Ensembl"/>
</dbReference>
<comment type="similarity">
    <text evidence="1">Belongs to the sorting nexin family.</text>
</comment>
<reference evidence="10" key="1">
    <citation type="submission" date="2024-06" db="UniProtKB">
        <authorList>
            <consortium name="Ensembl"/>
        </authorList>
    </citation>
    <scope>IDENTIFICATION</scope>
</reference>
<dbReference type="Ensembl" id="ENSMPUT00000012572.1">
    <property type="protein sequence ID" value="ENSMPUP00000012371.1"/>
    <property type="gene ID" value="ENSMPUG00000012465.1"/>
</dbReference>
<evidence type="ECO:0000256" key="1">
    <source>
        <dbReference type="ARBA" id="ARBA00010883"/>
    </source>
</evidence>
<dbReference type="STRING" id="9669.ENSMPUP00000012371"/>
<dbReference type="InterPro" id="IPR036181">
    <property type="entry name" value="MIT_dom_sf"/>
</dbReference>
<dbReference type="InterPro" id="IPR007330">
    <property type="entry name" value="MIT_dom"/>
</dbReference>
<dbReference type="InterPro" id="IPR051866">
    <property type="entry name" value="Intracell_Sig-Traffick_Protein"/>
</dbReference>
<dbReference type="EMBL" id="AEYP01074239">
    <property type="status" value="NOT_ANNOTATED_CDS"/>
    <property type="molecule type" value="Genomic_DNA"/>
</dbReference>
<dbReference type="PROSITE" id="PS50195">
    <property type="entry name" value="PX"/>
    <property type="match status" value="1"/>
</dbReference>
<dbReference type="SMART" id="SM00312">
    <property type="entry name" value="PX"/>
    <property type="match status" value="1"/>
</dbReference>
<accession>M3YM14</accession>
<dbReference type="FunFam" id="1.20.58.80:FF:000017">
    <property type="entry name" value="sorting nexin-15 isoform X1"/>
    <property type="match status" value="1"/>
</dbReference>
<dbReference type="GO" id="GO:0015031">
    <property type="term" value="P:protein transport"/>
    <property type="evidence" value="ECO:0007669"/>
    <property type="project" value="UniProtKB-KW"/>
</dbReference>
<evidence type="ECO:0000256" key="7">
    <source>
        <dbReference type="ARBA" id="ARBA00071932"/>
    </source>
</evidence>
<dbReference type="EMBL" id="AEYP01074238">
    <property type="status" value="NOT_ANNOTATED_CDS"/>
    <property type="molecule type" value="Genomic_DNA"/>
</dbReference>
<evidence type="ECO:0000256" key="2">
    <source>
        <dbReference type="ARBA" id="ARBA00022448"/>
    </source>
</evidence>
<dbReference type="EMBL" id="AEYP01074237">
    <property type="status" value="NOT_ANNOTATED_CDS"/>
    <property type="molecule type" value="Genomic_DNA"/>
</dbReference>
<protein>
    <recommendedName>
        <fullName evidence="7">Sorting nexin-15</fullName>
    </recommendedName>
</protein>
<feature type="domain" description="PX" evidence="9">
    <location>
        <begin position="63"/>
        <end position="187"/>
    </location>
</feature>
<dbReference type="RefSeq" id="XP_004770156.3">
    <property type="nucleotide sequence ID" value="XM_004770099.3"/>
</dbReference>
<dbReference type="SUPFAM" id="SSF64268">
    <property type="entry name" value="PX domain"/>
    <property type="match status" value="1"/>
</dbReference>
<dbReference type="GO" id="GO:0005886">
    <property type="term" value="C:plasma membrane"/>
    <property type="evidence" value="ECO:0007669"/>
    <property type="project" value="Ensembl"/>
</dbReference>
<dbReference type="HOGENOM" id="CLU_055745_0_0_1"/>
<dbReference type="Gene3D" id="1.20.58.80">
    <property type="entry name" value="Phosphotransferase system, lactose/cellobiose-type IIA subunit"/>
    <property type="match status" value="1"/>
</dbReference>
<dbReference type="OMA" id="EMLVDQH"/>
<feature type="region of interest" description="Disordered" evidence="8">
    <location>
        <begin position="298"/>
        <end position="320"/>
    </location>
</feature>
<keyword evidence="5" id="KW-0653">Protein transport</keyword>
<dbReference type="GeneID" id="101671011"/>
<comment type="function">
    <text evidence="6">May be involved in several stages of intracellular trafficking. Overexpression of SNX15 disrupts the normal trafficking of proteins from the plasma membrane to recycling endosomes or the TGN.</text>
</comment>
<dbReference type="FunFam" id="3.30.1520.10:FF:000029">
    <property type="entry name" value="sorting nexin-15 isoform X1"/>
    <property type="match status" value="1"/>
</dbReference>
<evidence type="ECO:0000313" key="11">
    <source>
        <dbReference type="Proteomes" id="UP000000715"/>
    </source>
</evidence>
<evidence type="ECO:0000313" key="10">
    <source>
        <dbReference type="Ensembl" id="ENSMPUP00000012371.1"/>
    </source>
</evidence>
<dbReference type="CDD" id="cd02677">
    <property type="entry name" value="MIT_SNX15"/>
    <property type="match status" value="1"/>
</dbReference>
<dbReference type="Pfam" id="PF00787">
    <property type="entry name" value="PX"/>
    <property type="match status" value="1"/>
</dbReference>
<evidence type="ECO:0000256" key="5">
    <source>
        <dbReference type="ARBA" id="ARBA00022927"/>
    </source>
</evidence>
<dbReference type="SUPFAM" id="SSF116846">
    <property type="entry name" value="MIT domain"/>
    <property type="match status" value="1"/>
</dbReference>
<feature type="region of interest" description="Disordered" evidence="8">
    <location>
        <begin position="17"/>
        <end position="58"/>
    </location>
</feature>
<dbReference type="PANTHER" id="PTHR15508:SF9">
    <property type="entry name" value="SORTING NEXIN-15"/>
    <property type="match status" value="1"/>
</dbReference>
<dbReference type="Proteomes" id="UP000000715">
    <property type="component" value="Unplaced"/>
</dbReference>
<dbReference type="CTD" id="29907"/>
<dbReference type="Pfam" id="PF04212">
    <property type="entry name" value="MIT"/>
    <property type="match status" value="1"/>
</dbReference>
<keyword evidence="2" id="KW-0813">Transport</keyword>
<evidence type="ECO:0000313" key="12">
    <source>
        <dbReference type="RefSeq" id="XP_004770156.3"/>
    </source>
</evidence>
<organism evidence="10">
    <name type="scientific">Mustela putorius furo</name>
    <name type="common">European domestic ferret</name>
    <name type="synonym">Mustela furo</name>
    <dbReference type="NCBI Taxonomy" id="9669"/>
    <lineage>
        <taxon>Eukaryota</taxon>
        <taxon>Metazoa</taxon>
        <taxon>Chordata</taxon>
        <taxon>Craniata</taxon>
        <taxon>Vertebrata</taxon>
        <taxon>Euteleostomi</taxon>
        <taxon>Mammalia</taxon>
        <taxon>Eutheria</taxon>
        <taxon>Laurasiatheria</taxon>
        <taxon>Carnivora</taxon>
        <taxon>Caniformia</taxon>
        <taxon>Musteloidea</taxon>
        <taxon>Mustelidae</taxon>
        <taxon>Mustelinae</taxon>
        <taxon>Mustela</taxon>
    </lineage>
</organism>
<sequence length="397" mass="43983">MHTAAENCAVTCDLLPGTEEGGRRPRSGGGWRRLTRRGGGGVEEAEAGGQLHSRSAAMSRQAKDDFLRHYTVSDPRTHPKGYTEYKVTAQFISKKDPEDVKEVVVWKRYSDFRKLHGDLAYTHRNLFRRLEEFPAFPRAQVFGRFEASVIEERRKGAEDLLRFTVHIPALNNSPQLQAFFRGGEVTRPSDMSRDLHILPPPLIPTPPPEEPWLPQPLPAERRGLEELEVPADPPPSSPAQEALDLLFNCGSTEEASSSPARGPLTEAELALFDPFSREEGAGPSPTHMGELAAMEAETERLDQEPWEPGGQEEDEEGRPAPAYLSQATELITQALRDEKAGAYAAALQGYRDGVHILLQGVPGDPSPARREGVKKKAAEYLKRAEEILHMHLSQLPS</sequence>
<dbReference type="eggNOG" id="KOG0603">
    <property type="taxonomic scope" value="Eukaryota"/>
</dbReference>
<feature type="compositionally biased region" description="Gly residues" evidence="8">
    <location>
        <begin position="27"/>
        <end position="42"/>
    </location>
</feature>
<gene>
    <name evidence="10 12" type="primary">SNX15</name>
</gene>
<keyword evidence="4" id="KW-0597">Phosphoprotein</keyword>
<dbReference type="GeneTree" id="ENSGT00940000160125"/>
<dbReference type="SMART" id="SM00745">
    <property type="entry name" value="MIT"/>
    <property type="match status" value="1"/>
</dbReference>
<evidence type="ECO:0000256" key="3">
    <source>
        <dbReference type="ARBA" id="ARBA00022481"/>
    </source>
</evidence>
<dbReference type="PANTHER" id="PTHR15508">
    <property type="entry name" value="RIBOSOMAL PROTEIN S6 KINASE"/>
    <property type="match status" value="1"/>
</dbReference>
<dbReference type="OrthoDB" id="1278353at2759"/>
<dbReference type="InterPro" id="IPR001683">
    <property type="entry name" value="PX_dom"/>
</dbReference>
<evidence type="ECO:0000256" key="6">
    <source>
        <dbReference type="ARBA" id="ARBA00053809"/>
    </source>
</evidence>
<dbReference type="eggNOG" id="KOG2101">
    <property type="taxonomic scope" value="Eukaryota"/>
</dbReference>
<dbReference type="KEGG" id="mpuf:101671011"/>
<dbReference type="Gene3D" id="3.30.1520.10">
    <property type="entry name" value="Phox-like domain"/>
    <property type="match status" value="1"/>
</dbReference>
<keyword evidence="3" id="KW-0488">Methylation</keyword>
<dbReference type="GO" id="GO:0035091">
    <property type="term" value="F:phosphatidylinositol binding"/>
    <property type="evidence" value="ECO:0007669"/>
    <property type="project" value="InterPro"/>
</dbReference>
<evidence type="ECO:0000256" key="8">
    <source>
        <dbReference type="SAM" id="MobiDB-lite"/>
    </source>
</evidence>
<proteinExistence type="inferred from homology"/>
<dbReference type="CDD" id="cd07288">
    <property type="entry name" value="PX_SNX15"/>
    <property type="match status" value="1"/>
</dbReference>
<dbReference type="InterPro" id="IPR036871">
    <property type="entry name" value="PX_dom_sf"/>
</dbReference>